<dbReference type="PROSITE" id="PS50011">
    <property type="entry name" value="PROTEIN_KINASE_DOM"/>
    <property type="match status" value="1"/>
</dbReference>
<evidence type="ECO:0000256" key="4">
    <source>
        <dbReference type="ARBA" id="ARBA00022679"/>
    </source>
</evidence>
<dbReference type="PANTHER" id="PTHR47167:SF4">
    <property type="entry name" value="SERINE_THREONINE-PROTEIN KINASE TAO"/>
    <property type="match status" value="1"/>
</dbReference>
<dbReference type="PANTHER" id="PTHR47167">
    <property type="entry name" value="SERINE/THREONINE-PROTEIN KINASE TAO1-LIKE PROTEIN"/>
    <property type="match status" value="1"/>
</dbReference>
<dbReference type="Pfam" id="PF00412">
    <property type="entry name" value="LIM"/>
    <property type="match status" value="1"/>
</dbReference>
<keyword evidence="4" id="KW-0808">Transferase</keyword>
<keyword evidence="6 14" id="KW-0547">Nucleotide-binding</keyword>
<feature type="compositionally biased region" description="Polar residues" evidence="15">
    <location>
        <begin position="1"/>
        <end position="13"/>
    </location>
</feature>
<proteinExistence type="inferred from homology"/>
<dbReference type="InterPro" id="IPR017441">
    <property type="entry name" value="Protein_kinase_ATP_BS"/>
</dbReference>
<evidence type="ECO:0000256" key="7">
    <source>
        <dbReference type="ARBA" id="ARBA00022777"/>
    </source>
</evidence>
<keyword evidence="7 18" id="KW-0418">Kinase</keyword>
<dbReference type="Gene3D" id="3.30.200.20">
    <property type="entry name" value="Phosphorylase Kinase, domain 1"/>
    <property type="match status" value="1"/>
</dbReference>
<evidence type="ECO:0000256" key="1">
    <source>
        <dbReference type="ARBA" id="ARBA00005843"/>
    </source>
</evidence>
<evidence type="ECO:0000256" key="11">
    <source>
        <dbReference type="ARBA" id="ARBA00047899"/>
    </source>
</evidence>
<feature type="region of interest" description="Disordered" evidence="15">
    <location>
        <begin position="1"/>
        <end position="20"/>
    </location>
</feature>
<evidence type="ECO:0000313" key="18">
    <source>
        <dbReference type="EMBL" id="KAI1725257.1"/>
    </source>
</evidence>
<dbReference type="GO" id="GO:0005737">
    <property type="term" value="C:cytoplasm"/>
    <property type="evidence" value="ECO:0007669"/>
    <property type="project" value="TreeGrafter"/>
</dbReference>
<evidence type="ECO:0000259" key="16">
    <source>
        <dbReference type="PROSITE" id="PS50011"/>
    </source>
</evidence>
<dbReference type="CDD" id="cd08368">
    <property type="entry name" value="LIM"/>
    <property type="match status" value="1"/>
</dbReference>
<evidence type="ECO:0000256" key="5">
    <source>
        <dbReference type="ARBA" id="ARBA00022723"/>
    </source>
</evidence>
<keyword evidence="19" id="KW-1185">Reference proteome</keyword>
<reference evidence="18" key="1">
    <citation type="submission" date="2022-01" db="EMBL/GenBank/DDBJ databases">
        <title>Genome Sequence Resource for Two Populations of Ditylenchus destructor, the Migratory Endoparasitic Phytonematode.</title>
        <authorList>
            <person name="Zhang H."/>
            <person name="Lin R."/>
            <person name="Xie B."/>
        </authorList>
    </citation>
    <scope>NUCLEOTIDE SEQUENCE</scope>
    <source>
        <strain evidence="18">BazhouSP</strain>
    </source>
</reference>
<evidence type="ECO:0000313" key="19">
    <source>
        <dbReference type="Proteomes" id="UP001201812"/>
    </source>
</evidence>
<name>A0AAD4NGM6_9BILA</name>
<keyword evidence="5 13" id="KW-0479">Metal-binding</keyword>
<evidence type="ECO:0000256" key="13">
    <source>
        <dbReference type="PROSITE-ProRule" id="PRU00125"/>
    </source>
</evidence>
<evidence type="ECO:0000256" key="15">
    <source>
        <dbReference type="SAM" id="MobiDB-lite"/>
    </source>
</evidence>
<dbReference type="GO" id="GO:0046872">
    <property type="term" value="F:metal ion binding"/>
    <property type="evidence" value="ECO:0007669"/>
    <property type="project" value="UniProtKB-KW"/>
</dbReference>
<comment type="similarity">
    <text evidence="1">Belongs to the protein kinase superfamily. TKL Ser/Thr protein kinase family.</text>
</comment>
<dbReference type="GO" id="GO:0004674">
    <property type="term" value="F:protein serine/threonine kinase activity"/>
    <property type="evidence" value="ECO:0007669"/>
    <property type="project" value="UniProtKB-KW"/>
</dbReference>
<accession>A0AAD4NGM6</accession>
<evidence type="ECO:0000256" key="8">
    <source>
        <dbReference type="ARBA" id="ARBA00022833"/>
    </source>
</evidence>
<dbReference type="EMBL" id="JAKKPZ010000002">
    <property type="protein sequence ID" value="KAI1725257.1"/>
    <property type="molecule type" value="Genomic_DNA"/>
</dbReference>
<evidence type="ECO:0000256" key="2">
    <source>
        <dbReference type="ARBA" id="ARBA00012513"/>
    </source>
</evidence>
<gene>
    <name evidence="18" type="ORF">DdX_01909</name>
</gene>
<feature type="domain" description="Protein kinase" evidence="16">
    <location>
        <begin position="31"/>
        <end position="285"/>
    </location>
</feature>
<dbReference type="SUPFAM" id="SSF57716">
    <property type="entry name" value="Glucocorticoid receptor-like (DNA-binding domain)"/>
    <property type="match status" value="1"/>
</dbReference>
<dbReference type="SMART" id="SM00220">
    <property type="entry name" value="S_TKc"/>
    <property type="match status" value="1"/>
</dbReference>
<comment type="caution">
    <text evidence="18">The sequence shown here is derived from an EMBL/GenBank/DDBJ whole genome shotgun (WGS) entry which is preliminary data.</text>
</comment>
<comment type="catalytic activity">
    <reaction evidence="12">
        <text>L-seryl-[protein] + ATP = O-phospho-L-seryl-[protein] + ADP + H(+)</text>
        <dbReference type="Rhea" id="RHEA:17989"/>
        <dbReference type="Rhea" id="RHEA-COMP:9863"/>
        <dbReference type="Rhea" id="RHEA-COMP:11604"/>
        <dbReference type="ChEBI" id="CHEBI:15378"/>
        <dbReference type="ChEBI" id="CHEBI:29999"/>
        <dbReference type="ChEBI" id="CHEBI:30616"/>
        <dbReference type="ChEBI" id="CHEBI:83421"/>
        <dbReference type="ChEBI" id="CHEBI:456216"/>
        <dbReference type="EC" id="2.7.11.1"/>
    </reaction>
</comment>
<organism evidence="18 19">
    <name type="scientific">Ditylenchus destructor</name>
    <dbReference type="NCBI Taxonomy" id="166010"/>
    <lineage>
        <taxon>Eukaryota</taxon>
        <taxon>Metazoa</taxon>
        <taxon>Ecdysozoa</taxon>
        <taxon>Nematoda</taxon>
        <taxon>Chromadorea</taxon>
        <taxon>Rhabditida</taxon>
        <taxon>Tylenchina</taxon>
        <taxon>Tylenchomorpha</taxon>
        <taxon>Sphaerularioidea</taxon>
        <taxon>Anguinidae</taxon>
        <taxon>Anguininae</taxon>
        <taxon>Ditylenchus</taxon>
    </lineage>
</organism>
<dbReference type="InterPro" id="IPR011009">
    <property type="entry name" value="Kinase-like_dom_sf"/>
</dbReference>
<sequence>MLALVTSSKNGSSKDTEDAELFSTKDPEVRYDNLMEIGHGSFGVVYSAIDKETKERVAIKKIGFSGEQAIEKWADIVREVRFLKNIRHSHIVGYKGCFLKEHTCWLTMEYCIGSLWKIVHVHKDPLFEFEIAAICEQALLGLQYLHSMKRIHRDVKAENILFTYSGNVKLADFGSASMACPAQSFVGTTYWIAPEVIKAMGEGQYDDRADIWSFGITCIEVAERRPPLFNMNAMSALYRIAENGPPSLSTAEPWSERFHSFVEQCLQKDPRERLSADACLKHQFITEPRPLNVTRELIKRTMTFEDTTRLNQEIHLQGNVISVLKCFWHRDHFNCTKCKASIGVTEQEFRADPANKNKPICDECFMDHYHPPCAICNNALREFCVLFAGKKLHKNCFVCKSCSMPFPGGEYIIHNGYPYDEECYFRKLKGISNPLELEVSLDDTQSTGSQSSDSKLSQ</sequence>
<dbReference type="SMART" id="SM00132">
    <property type="entry name" value="LIM"/>
    <property type="match status" value="2"/>
</dbReference>
<evidence type="ECO:0000256" key="12">
    <source>
        <dbReference type="ARBA" id="ARBA00048679"/>
    </source>
</evidence>
<dbReference type="InterPro" id="IPR051234">
    <property type="entry name" value="TAO_STE20_kinase"/>
</dbReference>
<dbReference type="Gene3D" id="1.10.510.10">
    <property type="entry name" value="Transferase(Phosphotransferase) domain 1"/>
    <property type="match status" value="1"/>
</dbReference>
<evidence type="ECO:0000256" key="10">
    <source>
        <dbReference type="ARBA" id="ARBA00023038"/>
    </source>
</evidence>
<dbReference type="InterPro" id="IPR001781">
    <property type="entry name" value="Znf_LIM"/>
</dbReference>
<evidence type="ECO:0000256" key="9">
    <source>
        <dbReference type="ARBA" id="ARBA00022840"/>
    </source>
</evidence>
<dbReference type="FunFam" id="1.10.510.10:FF:000877">
    <property type="entry name" value="TAO kinase 2"/>
    <property type="match status" value="1"/>
</dbReference>
<dbReference type="SUPFAM" id="SSF56112">
    <property type="entry name" value="Protein kinase-like (PK-like)"/>
    <property type="match status" value="1"/>
</dbReference>
<feature type="domain" description="LIM zinc-binding" evidence="17">
    <location>
        <begin position="371"/>
        <end position="430"/>
    </location>
</feature>
<dbReference type="PROSITE" id="PS00107">
    <property type="entry name" value="PROTEIN_KINASE_ATP"/>
    <property type="match status" value="1"/>
</dbReference>
<dbReference type="Pfam" id="PF00069">
    <property type="entry name" value="Pkinase"/>
    <property type="match status" value="1"/>
</dbReference>
<feature type="binding site" evidence="14">
    <location>
        <position position="61"/>
    </location>
    <ligand>
        <name>ATP</name>
        <dbReference type="ChEBI" id="CHEBI:30616"/>
    </ligand>
</feature>
<keyword evidence="3" id="KW-0723">Serine/threonine-protein kinase</keyword>
<dbReference type="AlphaFoldDB" id="A0AAD4NGM6"/>
<keyword evidence="10 13" id="KW-0440">LIM domain</keyword>
<dbReference type="PROSITE" id="PS50023">
    <property type="entry name" value="LIM_DOMAIN_2"/>
    <property type="match status" value="1"/>
</dbReference>
<dbReference type="Proteomes" id="UP001201812">
    <property type="component" value="Unassembled WGS sequence"/>
</dbReference>
<dbReference type="GO" id="GO:0005524">
    <property type="term" value="F:ATP binding"/>
    <property type="evidence" value="ECO:0007669"/>
    <property type="project" value="UniProtKB-UniRule"/>
</dbReference>
<dbReference type="EC" id="2.7.11.1" evidence="2"/>
<keyword evidence="9 14" id="KW-0067">ATP-binding</keyword>
<dbReference type="InterPro" id="IPR000719">
    <property type="entry name" value="Prot_kinase_dom"/>
</dbReference>
<evidence type="ECO:0000256" key="6">
    <source>
        <dbReference type="ARBA" id="ARBA00022741"/>
    </source>
</evidence>
<protein>
    <recommendedName>
        <fullName evidence="2">non-specific serine/threonine protein kinase</fullName>
        <ecNumber evidence="2">2.7.11.1</ecNumber>
    </recommendedName>
</protein>
<comment type="catalytic activity">
    <reaction evidence="11">
        <text>L-threonyl-[protein] + ATP = O-phospho-L-threonyl-[protein] + ADP + H(+)</text>
        <dbReference type="Rhea" id="RHEA:46608"/>
        <dbReference type="Rhea" id="RHEA-COMP:11060"/>
        <dbReference type="Rhea" id="RHEA-COMP:11605"/>
        <dbReference type="ChEBI" id="CHEBI:15378"/>
        <dbReference type="ChEBI" id="CHEBI:30013"/>
        <dbReference type="ChEBI" id="CHEBI:30616"/>
        <dbReference type="ChEBI" id="CHEBI:61977"/>
        <dbReference type="ChEBI" id="CHEBI:456216"/>
        <dbReference type="EC" id="2.7.11.1"/>
    </reaction>
</comment>
<keyword evidence="8 13" id="KW-0862">Zinc</keyword>
<dbReference type="Gene3D" id="2.10.110.10">
    <property type="entry name" value="Cysteine Rich Protein"/>
    <property type="match status" value="2"/>
</dbReference>
<evidence type="ECO:0000256" key="3">
    <source>
        <dbReference type="ARBA" id="ARBA00022527"/>
    </source>
</evidence>
<evidence type="ECO:0000256" key="14">
    <source>
        <dbReference type="PROSITE-ProRule" id="PRU10141"/>
    </source>
</evidence>
<evidence type="ECO:0000259" key="17">
    <source>
        <dbReference type="PROSITE" id="PS50023"/>
    </source>
</evidence>